<dbReference type="GO" id="GO:0016787">
    <property type="term" value="F:hydrolase activity"/>
    <property type="evidence" value="ECO:0007669"/>
    <property type="project" value="UniProtKB-KW"/>
</dbReference>
<proteinExistence type="predicted"/>
<reference evidence="3" key="1">
    <citation type="journal article" date="2019" name="Curr. Biol.">
        <title>Genome Sequence of Striga asiatica Provides Insight into the Evolution of Plant Parasitism.</title>
        <authorList>
            <person name="Yoshida S."/>
            <person name="Kim S."/>
            <person name="Wafula E.K."/>
            <person name="Tanskanen J."/>
            <person name="Kim Y.M."/>
            <person name="Honaas L."/>
            <person name="Yang Z."/>
            <person name="Spallek T."/>
            <person name="Conn C.E."/>
            <person name="Ichihashi Y."/>
            <person name="Cheong K."/>
            <person name="Cui S."/>
            <person name="Der J.P."/>
            <person name="Gundlach H."/>
            <person name="Jiao Y."/>
            <person name="Hori C."/>
            <person name="Ishida J.K."/>
            <person name="Kasahara H."/>
            <person name="Kiba T."/>
            <person name="Kim M.S."/>
            <person name="Koo N."/>
            <person name="Laohavisit A."/>
            <person name="Lee Y.H."/>
            <person name="Lumba S."/>
            <person name="McCourt P."/>
            <person name="Mortimer J.C."/>
            <person name="Mutuku J.M."/>
            <person name="Nomura T."/>
            <person name="Sasaki-Sekimoto Y."/>
            <person name="Seto Y."/>
            <person name="Wang Y."/>
            <person name="Wakatake T."/>
            <person name="Sakakibara H."/>
            <person name="Demura T."/>
            <person name="Yamaguchi S."/>
            <person name="Yoneyama K."/>
            <person name="Manabe R.I."/>
            <person name="Nelson D.C."/>
            <person name="Schulman A.H."/>
            <person name="Timko M.P."/>
            <person name="dePamphilis C.W."/>
            <person name="Choi D."/>
            <person name="Shirasu K."/>
        </authorList>
    </citation>
    <scope>NUCLEOTIDE SEQUENCE [LARGE SCALE GENOMIC DNA]</scope>
    <source>
        <strain evidence="3">cv. UVA1</strain>
    </source>
</reference>
<dbReference type="Proteomes" id="UP000325081">
    <property type="component" value="Unassembled WGS sequence"/>
</dbReference>
<comment type="caution">
    <text evidence="2">The sequence shown here is derived from an EMBL/GenBank/DDBJ whole genome shotgun (WGS) entry which is preliminary data.</text>
</comment>
<evidence type="ECO:0000256" key="1">
    <source>
        <dbReference type="SAM" id="MobiDB-lite"/>
    </source>
</evidence>
<feature type="compositionally biased region" description="Basic and acidic residues" evidence="1">
    <location>
        <begin position="8"/>
        <end position="17"/>
    </location>
</feature>
<organism evidence="2 3">
    <name type="scientific">Striga asiatica</name>
    <name type="common">Asiatic witchweed</name>
    <name type="synonym">Buchnera asiatica</name>
    <dbReference type="NCBI Taxonomy" id="4170"/>
    <lineage>
        <taxon>Eukaryota</taxon>
        <taxon>Viridiplantae</taxon>
        <taxon>Streptophyta</taxon>
        <taxon>Embryophyta</taxon>
        <taxon>Tracheophyta</taxon>
        <taxon>Spermatophyta</taxon>
        <taxon>Magnoliopsida</taxon>
        <taxon>eudicotyledons</taxon>
        <taxon>Gunneridae</taxon>
        <taxon>Pentapetalae</taxon>
        <taxon>asterids</taxon>
        <taxon>lamiids</taxon>
        <taxon>Lamiales</taxon>
        <taxon>Orobanchaceae</taxon>
        <taxon>Buchnereae</taxon>
        <taxon>Striga</taxon>
    </lineage>
</organism>
<dbReference type="OrthoDB" id="4327540at2759"/>
<accession>A0A5A7P2R7</accession>
<protein>
    <submittedName>
        <fullName evidence="2">P-loop containing nucleoside triphosphatehydrolases superfamily protein</fullName>
    </submittedName>
</protein>
<dbReference type="EMBL" id="BKCP01001225">
    <property type="protein sequence ID" value="GER26887.1"/>
    <property type="molecule type" value="Genomic_DNA"/>
</dbReference>
<evidence type="ECO:0000313" key="2">
    <source>
        <dbReference type="EMBL" id="GER26887.1"/>
    </source>
</evidence>
<evidence type="ECO:0000313" key="3">
    <source>
        <dbReference type="Proteomes" id="UP000325081"/>
    </source>
</evidence>
<feature type="region of interest" description="Disordered" evidence="1">
    <location>
        <begin position="146"/>
        <end position="175"/>
    </location>
</feature>
<feature type="region of interest" description="Disordered" evidence="1">
    <location>
        <begin position="1"/>
        <end position="21"/>
    </location>
</feature>
<dbReference type="AlphaFoldDB" id="A0A5A7P2R7"/>
<name>A0A5A7P2R7_STRAF</name>
<keyword evidence="2" id="KW-0378">Hydrolase</keyword>
<gene>
    <name evidence="2" type="ORF">STAS_02561</name>
</gene>
<keyword evidence="3" id="KW-1185">Reference proteome</keyword>
<sequence>MVQLKIKRREEGARGGEGKLAGGGHAAISRLLRRGRREEFRRGVFTTVVCRPGDGCGEEAAARIVLGVELVSNWAFMAHHGFEENENLISTPHINQKSARDTSNNDSILSGLFSSLREKYQLLPLSGKKYIEEKLHELANEEVPLNFEPDVQQGRGRPSSGKRKKNLSSTTRDPSQFEIVEARLRQTTHRHGECGSQRSQIVAENLNEDQIPPYIDDRGPMSFLDLNSLPIIYGIFIRNKNKLPVKQKIWRQDMPTLGTYMKPTYLR</sequence>